<accession>A0A0N4V804</accession>
<evidence type="ECO:0000313" key="1">
    <source>
        <dbReference type="EMBL" id="VDD91292.1"/>
    </source>
</evidence>
<sequence length="66" mass="7736">MTVACEICDEPVMDQIGYFLHLQTKHDLFPGRKRSFFVVYAEANFGLVQVWNDIILWIMVMPPVVY</sequence>
<dbReference type="AlphaFoldDB" id="A0A0N4V804"/>
<evidence type="ECO:0000313" key="2">
    <source>
        <dbReference type="Proteomes" id="UP000274131"/>
    </source>
</evidence>
<proteinExistence type="predicted"/>
<organism evidence="3">
    <name type="scientific">Enterobius vermicularis</name>
    <name type="common">Human pinworm</name>
    <dbReference type="NCBI Taxonomy" id="51028"/>
    <lineage>
        <taxon>Eukaryota</taxon>
        <taxon>Metazoa</taxon>
        <taxon>Ecdysozoa</taxon>
        <taxon>Nematoda</taxon>
        <taxon>Chromadorea</taxon>
        <taxon>Rhabditida</taxon>
        <taxon>Spirurina</taxon>
        <taxon>Oxyuridomorpha</taxon>
        <taxon>Oxyuroidea</taxon>
        <taxon>Oxyuridae</taxon>
        <taxon>Enterobius</taxon>
    </lineage>
</organism>
<dbReference type="Proteomes" id="UP000274131">
    <property type="component" value="Unassembled WGS sequence"/>
</dbReference>
<reference evidence="1 2" key="2">
    <citation type="submission" date="2018-10" db="EMBL/GenBank/DDBJ databases">
        <authorList>
            <consortium name="Pathogen Informatics"/>
        </authorList>
    </citation>
    <scope>NUCLEOTIDE SEQUENCE [LARGE SCALE GENOMIC DNA]</scope>
</reference>
<keyword evidence="2" id="KW-1185">Reference proteome</keyword>
<dbReference type="EMBL" id="UXUI01008356">
    <property type="protein sequence ID" value="VDD91292.1"/>
    <property type="molecule type" value="Genomic_DNA"/>
</dbReference>
<protein>
    <submittedName>
        <fullName evidence="3">C2H2-type domain-containing protein</fullName>
    </submittedName>
</protein>
<evidence type="ECO:0000313" key="3">
    <source>
        <dbReference type="WBParaSite" id="EVEC_0000644801-mRNA-1"/>
    </source>
</evidence>
<reference evidence="3" key="1">
    <citation type="submission" date="2017-02" db="UniProtKB">
        <authorList>
            <consortium name="WormBaseParasite"/>
        </authorList>
    </citation>
    <scope>IDENTIFICATION</scope>
</reference>
<gene>
    <name evidence="1" type="ORF">EVEC_LOCUS6043</name>
</gene>
<name>A0A0N4V804_ENTVE</name>
<dbReference type="WBParaSite" id="EVEC_0000644801-mRNA-1">
    <property type="protein sequence ID" value="EVEC_0000644801-mRNA-1"/>
    <property type="gene ID" value="EVEC_0000644801"/>
</dbReference>